<feature type="region of interest" description="Disordered" evidence="1">
    <location>
        <begin position="414"/>
        <end position="447"/>
    </location>
</feature>
<dbReference type="Proteomes" id="UP000279962">
    <property type="component" value="Chromosome"/>
</dbReference>
<sequence length="960" mass="102691">MGGARFAANALVGAMAALGVGFGVKELAQTADSYTNLSARINIATQDGGNFAQAMAGVHQVALATNSSLEATGTLFTKINDTGKQMGLTQQQSLDLTKTINQAIQTGGGSAQASEAAITQLAQALQSGVLRGDEFNSIMEQAPGLTKALASGLNVTTGELRKMAENGELSAERVVKAIQSQSAAVQADYDKFPTTIGNALQRISTSWEILIGKMDQANGTSSIAAQWLSTLADNLNLLEPIIEDIGNGFVRFGEYYSNIYDQGTIDSLKTALVNIYETIKTLFNTVMDVGEAFHDVFSDALSSVLGFSDGLYPAGQQVSGFQKFIDLLNIAISFLNDGFKTIGVGVNLFTGTLYGLAAVWYELKSVLSWGSVKEEAIANMQAMRAKSQEYFDKGFDGVKNFGSKTIETIREIGKTEEQKNQDRTASNQKTLDELKTQEEKHKTDYKSISDQRIQLEQQLQDARRTGNQASIDLATKGLADLDAKEKAYHAESQKIQEAKISAAQDWVNAQLTAIDGTQKAADVATQKTLQTTLAAQGLKVEFDSTGKAIVSAMDQGVGATTKQADALTDARKGATALGLDLDVALNRVSEKFAANKVHLDNYANGLTAMGVKGTQATDALYQGWEKWAEAAKNQAEIDAAKAKLLEFEKQGVFSAKQVQMGMEYLDQVNGKIPENISEIEKAYKLLGVTSSAEASKMATAQLNAFNVMKQSGTATTEQLKQALINMADKVYASGDAAKIAMYESQLAANGLSTSVNDAGKVTVEAGSQMETSMYRVRDATYGARQGFRDLGATAREEALSSTEAWNKALEAQQGGIHATRKGEKTRLAFDQSGVEAELKAMGYDDKRATEIAQSILNGSKSGDGYKNASKSWLAKNGLDIVGSFAGGGGGTSNANYVREQLERYSQYSGSKSSSSLNTDSKTVKYEINTGKSSATVYGNQKTESDFDSVLRDLEAIKKSS</sequence>
<proteinExistence type="predicted"/>
<evidence type="ECO:0000259" key="2">
    <source>
        <dbReference type="Pfam" id="PF20155"/>
    </source>
</evidence>
<dbReference type="NCBIfam" id="TIGR02675">
    <property type="entry name" value="tape_meas_nterm"/>
    <property type="match status" value="1"/>
</dbReference>
<evidence type="ECO:0000313" key="3">
    <source>
        <dbReference type="EMBL" id="AYO56291.1"/>
    </source>
</evidence>
<evidence type="ECO:0000313" key="4">
    <source>
        <dbReference type="Proteomes" id="UP000279962"/>
    </source>
</evidence>
<organism evidence="3 4">
    <name type="scientific">Acinetobacter wuhouensis</name>
    <dbReference type="NCBI Taxonomy" id="1879050"/>
    <lineage>
        <taxon>Bacteria</taxon>
        <taxon>Pseudomonadati</taxon>
        <taxon>Pseudomonadota</taxon>
        <taxon>Gammaproteobacteria</taxon>
        <taxon>Moraxellales</taxon>
        <taxon>Moraxellaceae</taxon>
        <taxon>Acinetobacter</taxon>
    </lineage>
</organism>
<evidence type="ECO:0000256" key="1">
    <source>
        <dbReference type="SAM" id="MobiDB-lite"/>
    </source>
</evidence>
<accession>A0A3G2T807</accession>
<name>A0A3G2T807_9GAMM</name>
<feature type="compositionally biased region" description="Basic and acidic residues" evidence="1">
    <location>
        <begin position="430"/>
        <end position="447"/>
    </location>
</feature>
<dbReference type="AlphaFoldDB" id="A0A3G2T807"/>
<gene>
    <name evidence="3" type="ORF">CDG68_11425</name>
</gene>
<reference evidence="3 4" key="1">
    <citation type="submission" date="2018-10" db="EMBL/GenBank/DDBJ databases">
        <title>The complete genome of Acinetobacter wuhouensis strain WCHAW010062.</title>
        <authorList>
            <person name="Hu Y."/>
            <person name="Long H."/>
            <person name="Feng Y."/>
            <person name="Zong Z."/>
        </authorList>
    </citation>
    <scope>NUCLEOTIDE SEQUENCE [LARGE SCALE GENOMIC DNA]</scope>
    <source>
        <strain evidence="3 4">WCHAW010062</strain>
    </source>
</reference>
<dbReference type="Pfam" id="PF20155">
    <property type="entry name" value="TMP_3"/>
    <property type="match status" value="1"/>
</dbReference>
<protein>
    <submittedName>
        <fullName evidence="3">Tape measure domain-containing protein</fullName>
    </submittedName>
</protein>
<dbReference type="InterPro" id="IPR013491">
    <property type="entry name" value="Tape_meas_N"/>
</dbReference>
<feature type="domain" description="Tape measure protein N-terminal" evidence="2">
    <location>
        <begin position="25"/>
        <end position="216"/>
    </location>
</feature>
<dbReference type="EMBL" id="CP033133">
    <property type="protein sequence ID" value="AYO56291.1"/>
    <property type="molecule type" value="Genomic_DNA"/>
</dbReference>